<evidence type="ECO:0000313" key="4">
    <source>
        <dbReference type="Proteomes" id="UP001314796"/>
    </source>
</evidence>
<dbReference type="Pfam" id="PF02639">
    <property type="entry name" value="DUF188"/>
    <property type="match status" value="1"/>
</dbReference>
<evidence type="ECO:0000256" key="2">
    <source>
        <dbReference type="HAMAP-Rule" id="MF_00489"/>
    </source>
</evidence>
<dbReference type="NCBIfam" id="NF001095">
    <property type="entry name" value="PRK00124.1"/>
    <property type="match status" value="1"/>
</dbReference>
<accession>A0ABS2NP43</accession>
<dbReference type="EMBL" id="JAFBEE010000005">
    <property type="protein sequence ID" value="MBM7614631.1"/>
    <property type="molecule type" value="Genomic_DNA"/>
</dbReference>
<proteinExistence type="inferred from homology"/>
<dbReference type="RefSeq" id="WP_204401023.1">
    <property type="nucleotide sequence ID" value="NZ_JAFBEE010000005.1"/>
</dbReference>
<comment type="caution">
    <text evidence="3">The sequence shown here is derived from an EMBL/GenBank/DDBJ whole genome shotgun (WGS) entry which is preliminary data.</text>
</comment>
<sequence length="148" mass="16473">MRMIVDADACPVKEIIAGLCAKYGIKLIFIHSLDHISSQYNDVEKIIVDKGFQSADMAIVNNAQRGDLVITADIGLAAMVIGRGAFVLNPWGGFYTPENIDQHLHQRYLNQKILSAKGRLKGPSKRNKEDDKKFAGILEDFLNKSEKN</sequence>
<dbReference type="InterPro" id="IPR003791">
    <property type="entry name" value="UPF0178"/>
</dbReference>
<comment type="similarity">
    <text evidence="1 2">Belongs to the UPF0178 family.</text>
</comment>
<evidence type="ECO:0000256" key="1">
    <source>
        <dbReference type="ARBA" id="ARBA00008522"/>
    </source>
</evidence>
<dbReference type="PANTHER" id="PTHR35146:SF1">
    <property type="entry name" value="UPF0178 PROTEIN YAII"/>
    <property type="match status" value="1"/>
</dbReference>
<gene>
    <name evidence="3" type="ORF">JOC73_001143</name>
</gene>
<protein>
    <recommendedName>
        <fullName evidence="2">UPF0178 protein JOC73_001143</fullName>
    </recommendedName>
</protein>
<reference evidence="3 4" key="1">
    <citation type="submission" date="2021-01" db="EMBL/GenBank/DDBJ databases">
        <title>Genomic Encyclopedia of Type Strains, Phase IV (KMG-IV): sequencing the most valuable type-strain genomes for metagenomic binning, comparative biology and taxonomic classification.</title>
        <authorList>
            <person name="Goeker M."/>
        </authorList>
    </citation>
    <scope>NUCLEOTIDE SEQUENCE [LARGE SCALE GENOMIC DNA]</scope>
    <source>
        <strain evidence="3 4">DSM 25890</strain>
    </source>
</reference>
<name>A0ABS2NP43_9FIRM</name>
<keyword evidence="4" id="KW-1185">Reference proteome</keyword>
<dbReference type="PANTHER" id="PTHR35146">
    <property type="entry name" value="UPF0178 PROTEIN YAII"/>
    <property type="match status" value="1"/>
</dbReference>
<dbReference type="HAMAP" id="MF_00489">
    <property type="entry name" value="UPF0178"/>
    <property type="match status" value="1"/>
</dbReference>
<evidence type="ECO:0000313" key="3">
    <source>
        <dbReference type="EMBL" id="MBM7614631.1"/>
    </source>
</evidence>
<organism evidence="3 4">
    <name type="scientific">Alkaliphilus hydrothermalis</name>
    <dbReference type="NCBI Taxonomy" id="1482730"/>
    <lineage>
        <taxon>Bacteria</taxon>
        <taxon>Bacillati</taxon>
        <taxon>Bacillota</taxon>
        <taxon>Clostridia</taxon>
        <taxon>Peptostreptococcales</taxon>
        <taxon>Natronincolaceae</taxon>
        <taxon>Alkaliphilus</taxon>
    </lineage>
</organism>
<dbReference type="Proteomes" id="UP001314796">
    <property type="component" value="Unassembled WGS sequence"/>
</dbReference>